<evidence type="ECO:0000313" key="1">
    <source>
        <dbReference type="EMBL" id="EAR08583.1"/>
    </source>
</evidence>
<dbReference type="OrthoDB" id="4405067at2"/>
<sequence length="372" mass="42851">MNSQIVKLEGVVIPDSCDLKRRHVRKGKRLTQHYLERYDRKTLIYDCFFRPDTQEYVFTGPRSLNLWFLMRRHLYVNGKKHTGRLKRMVWQRSEQTVLKAPAGATLEIKHDDFQATVPVRHSEQDRFKGMNTAHAMNKNNKLEWIRDWAQYHVNAHGLQGVVIFDNGSTDYRPEDIEATLQTVNGLEAILVIEAGFPYGPVDNSGKAIISPRFLQTSMFNLARQDAFRQARATLSVDIDELVVSGRAESIFDAAVYSRLGCLSFREHRVFPEGRLGTPYPHQAHIMKKADFKPGNTKWCVDTNGFMNRFGWAVHRFGGGFFLMTETDDFHYLHCHGTTTGWKEKRMKPVTNLKEDPQLKPLFDKYLPGNTGG</sequence>
<protein>
    <submittedName>
        <fullName evidence="1">Uncharacterized protein</fullName>
    </submittedName>
</protein>
<comment type="caution">
    <text evidence="1">The sequence shown here is derived from an EMBL/GenBank/DDBJ whole genome shotgun (WGS) entry which is preliminary data.</text>
</comment>
<dbReference type="AlphaFoldDB" id="A4BH84"/>
<accession>A4BH84</accession>
<dbReference type="STRING" id="314283.MED297_15215"/>
<evidence type="ECO:0000313" key="2">
    <source>
        <dbReference type="Proteomes" id="UP000005953"/>
    </source>
</evidence>
<proteinExistence type="predicted"/>
<keyword evidence="2" id="KW-1185">Reference proteome</keyword>
<dbReference type="RefSeq" id="WP_008043138.1">
    <property type="nucleotide sequence ID" value="NZ_CH724150.1"/>
</dbReference>
<gene>
    <name evidence="1" type="ORF">MED297_15215</name>
</gene>
<dbReference type="EMBL" id="AAOE01000019">
    <property type="protein sequence ID" value="EAR08583.1"/>
    <property type="molecule type" value="Genomic_DNA"/>
</dbReference>
<organism evidence="1 2">
    <name type="scientific">Reinekea blandensis MED297</name>
    <dbReference type="NCBI Taxonomy" id="314283"/>
    <lineage>
        <taxon>Bacteria</taxon>
        <taxon>Pseudomonadati</taxon>
        <taxon>Pseudomonadota</taxon>
        <taxon>Gammaproteobacteria</taxon>
        <taxon>Oceanospirillales</taxon>
        <taxon>Saccharospirillaceae</taxon>
        <taxon>Reinekea</taxon>
    </lineage>
</organism>
<dbReference type="Proteomes" id="UP000005953">
    <property type="component" value="Unassembled WGS sequence"/>
</dbReference>
<reference evidence="1 2" key="1">
    <citation type="submission" date="2006-02" db="EMBL/GenBank/DDBJ databases">
        <authorList>
            <person name="Pinhassi J."/>
            <person name="Pedros-Alio C."/>
            <person name="Ferriera S."/>
            <person name="Johnson J."/>
            <person name="Kravitz S."/>
            <person name="Halpern A."/>
            <person name="Remington K."/>
            <person name="Beeson K."/>
            <person name="Tran B."/>
            <person name="Rogers Y.-H."/>
            <person name="Friedman R."/>
            <person name="Venter J.C."/>
        </authorList>
    </citation>
    <scope>NUCLEOTIDE SEQUENCE [LARGE SCALE GENOMIC DNA]</scope>
    <source>
        <strain evidence="1 2">MED297</strain>
    </source>
</reference>
<name>A4BH84_9GAMM</name>
<dbReference type="HOGENOM" id="CLU_046137_0_0_6"/>